<dbReference type="EMBL" id="JAAEEH010000003">
    <property type="protein sequence ID" value="NDL66531.1"/>
    <property type="molecule type" value="Genomic_DNA"/>
</dbReference>
<evidence type="ECO:0000313" key="2">
    <source>
        <dbReference type="Proteomes" id="UP000461585"/>
    </source>
</evidence>
<evidence type="ECO:0000313" key="1">
    <source>
        <dbReference type="EMBL" id="NDL66531.1"/>
    </source>
</evidence>
<accession>A0A7X5HTT8</accession>
<keyword evidence="2" id="KW-1185">Reference proteome</keyword>
<gene>
    <name evidence="1" type="ORF">GXN74_02050</name>
</gene>
<reference evidence="1 2" key="1">
    <citation type="submission" date="2020-01" db="EMBL/GenBank/DDBJ databases">
        <title>Anaeroalcalibacter tamaniensis gen. nov., sp. nov., moderately halophilic strictly anaerobic fermenter bacterium from mud volcano of Taman peninsula.</title>
        <authorList>
            <person name="Frolova A."/>
            <person name="Merkel A.Y."/>
            <person name="Slobodkin A.I."/>
        </authorList>
    </citation>
    <scope>NUCLEOTIDE SEQUENCE [LARGE SCALE GENOMIC DNA]</scope>
    <source>
        <strain evidence="1 2">F-3ap</strain>
    </source>
</reference>
<dbReference type="AlphaFoldDB" id="A0A7X5HTT8"/>
<proteinExistence type="predicted"/>
<protein>
    <submittedName>
        <fullName evidence="1">Uncharacterized protein</fullName>
    </submittedName>
</protein>
<name>A0A7X5HTT8_9FIRM</name>
<organism evidence="1 2">
    <name type="scientific">Anaerotalea alkaliphila</name>
    <dbReference type="NCBI Taxonomy" id="2662126"/>
    <lineage>
        <taxon>Bacteria</taxon>
        <taxon>Bacillati</taxon>
        <taxon>Bacillota</taxon>
        <taxon>Clostridia</taxon>
        <taxon>Eubacteriales</taxon>
        <taxon>Anaerotalea</taxon>
    </lineage>
</organism>
<comment type="caution">
    <text evidence="1">The sequence shown here is derived from an EMBL/GenBank/DDBJ whole genome shotgun (WGS) entry which is preliminary data.</text>
</comment>
<dbReference type="RefSeq" id="WP_162369260.1">
    <property type="nucleotide sequence ID" value="NZ_JAAEEH010000003.1"/>
</dbReference>
<dbReference type="Proteomes" id="UP000461585">
    <property type="component" value="Unassembled WGS sequence"/>
</dbReference>
<sequence length="91" mass="10565">MFKMPVEEFKAEIAVEMSGYEDITQALAQDWLNRLEAYIAEKRDGKGKIVEEDGERMVVLEDESELFGIVDKYLLAIEDGALEEYWQGWEL</sequence>